<dbReference type="GO" id="GO:0005524">
    <property type="term" value="F:ATP binding"/>
    <property type="evidence" value="ECO:0007669"/>
    <property type="project" value="UniProtKB-KW"/>
</dbReference>
<evidence type="ECO:0000259" key="4">
    <source>
        <dbReference type="SMART" id="SM00382"/>
    </source>
</evidence>
<comment type="similarity">
    <text evidence="1">Belongs to the IS21/IS1162 putative ATP-binding protein family.</text>
</comment>
<evidence type="ECO:0000313" key="5">
    <source>
        <dbReference type="EMBL" id="OTA40278.1"/>
    </source>
</evidence>
<dbReference type="InterPro" id="IPR002611">
    <property type="entry name" value="IstB_ATP-bd"/>
</dbReference>
<dbReference type="InterPro" id="IPR028350">
    <property type="entry name" value="DNAC/IstB-like"/>
</dbReference>
<dbReference type="Proteomes" id="UP000194267">
    <property type="component" value="Unassembled WGS sequence"/>
</dbReference>
<dbReference type="InterPro" id="IPR047661">
    <property type="entry name" value="IstB"/>
</dbReference>
<feature type="domain" description="AAA+ ATPase" evidence="4">
    <location>
        <begin position="64"/>
        <end position="196"/>
    </location>
</feature>
<dbReference type="InterPro" id="IPR027417">
    <property type="entry name" value="P-loop_NTPase"/>
</dbReference>
<evidence type="ECO:0000313" key="6">
    <source>
        <dbReference type="Proteomes" id="UP000194267"/>
    </source>
</evidence>
<dbReference type="AlphaFoldDB" id="A0A1Y2T1S4"/>
<dbReference type="InterPro" id="IPR003593">
    <property type="entry name" value="AAA+_ATPase"/>
</dbReference>
<dbReference type="SMART" id="SM00382">
    <property type="entry name" value="AAA"/>
    <property type="match status" value="1"/>
</dbReference>
<dbReference type="PIRSF" id="PIRSF003073">
    <property type="entry name" value="DNAC_TnpB_IstB"/>
    <property type="match status" value="1"/>
</dbReference>
<dbReference type="PANTHER" id="PTHR30050">
    <property type="entry name" value="CHROMOSOMAL REPLICATION INITIATOR PROTEIN DNAA"/>
    <property type="match status" value="1"/>
</dbReference>
<evidence type="ECO:0000256" key="1">
    <source>
        <dbReference type="ARBA" id="ARBA00008059"/>
    </source>
</evidence>
<dbReference type="SUPFAM" id="SSF52540">
    <property type="entry name" value="P-loop containing nucleoside triphosphate hydrolases"/>
    <property type="match status" value="1"/>
</dbReference>
<dbReference type="NCBIfam" id="NF038214">
    <property type="entry name" value="IS21_help_AAA"/>
    <property type="match status" value="1"/>
</dbReference>
<proteinExistence type="inferred from homology"/>
<evidence type="ECO:0000256" key="2">
    <source>
        <dbReference type="ARBA" id="ARBA00022741"/>
    </source>
</evidence>
<gene>
    <name evidence="5" type="ORF">A6D92_20170</name>
</gene>
<dbReference type="Gene3D" id="3.40.50.300">
    <property type="entry name" value="P-loop containing nucleotide triphosphate hydrolases"/>
    <property type="match status" value="1"/>
</dbReference>
<evidence type="ECO:0000256" key="3">
    <source>
        <dbReference type="ARBA" id="ARBA00022840"/>
    </source>
</evidence>
<dbReference type="Pfam" id="PF01695">
    <property type="entry name" value="IstB_IS21"/>
    <property type="match status" value="1"/>
</dbReference>
<comment type="caution">
    <text evidence="5">The sequence shown here is derived from an EMBL/GenBank/DDBJ whole genome shotgun (WGS) entry which is preliminary data.</text>
</comment>
<accession>A0A1Y2T1S4</accession>
<keyword evidence="2" id="KW-0547">Nucleotide-binding</keyword>
<protein>
    <submittedName>
        <fullName evidence="5">AAA family ATPase</fullName>
    </submittedName>
</protein>
<dbReference type="CDD" id="cd00009">
    <property type="entry name" value="AAA"/>
    <property type="match status" value="1"/>
</dbReference>
<keyword evidence="3" id="KW-0067">ATP-binding</keyword>
<dbReference type="EMBL" id="LWLV01002177">
    <property type="protein sequence ID" value="OTA40278.1"/>
    <property type="molecule type" value="Genomic_DNA"/>
</dbReference>
<feature type="non-terminal residue" evidence="5">
    <location>
        <position position="1"/>
    </location>
</feature>
<name>A0A1Y2T1S4_SYMTR</name>
<organism evidence="5 6">
    <name type="scientific">Symbiobacterium thermophilum</name>
    <dbReference type="NCBI Taxonomy" id="2734"/>
    <lineage>
        <taxon>Bacteria</taxon>
        <taxon>Bacillati</taxon>
        <taxon>Bacillota</taxon>
        <taxon>Clostridia</taxon>
        <taxon>Eubacteriales</taxon>
        <taxon>Symbiobacteriaceae</taxon>
        <taxon>Symbiobacterium</taxon>
    </lineage>
</organism>
<sequence length="217" mass="24506">SGQQHLELLVDQEWMDRQNRRLARLLKEAKFRVAACMEDIDYQHPRGLDRTVMRSLATCQWVEYGQHILIVGPTGVGKTFIACALGNAACRHGYTVRYYRVPRLLTDLATARVDGSFRRILNTLSRTDVLILDDWGLAPISVAESRDLLEVIDDRTQARSTVIASQLPIETWHSVIGDATVADAILDRLVHGAHKLNLKGESMRKIANSRTFRPTMD</sequence>
<dbReference type="GO" id="GO:0006260">
    <property type="term" value="P:DNA replication"/>
    <property type="evidence" value="ECO:0007669"/>
    <property type="project" value="TreeGrafter"/>
</dbReference>
<reference evidence="6" key="1">
    <citation type="submission" date="2016-04" db="EMBL/GenBank/DDBJ databases">
        <authorList>
            <person name="Antunes L.P."/>
            <person name="Martins L.F."/>
            <person name="Pereira R.V."/>
            <person name="Thomas A.M."/>
            <person name="Barbosa D."/>
            <person name="Nascimento L."/>
            <person name="Silva G.M."/>
            <person name="Condomitti G.W."/>
            <person name="Digiampietri L.A."/>
            <person name="Lombardi K.C."/>
            <person name="Ramos P.L."/>
            <person name="Quaggio R.B."/>
            <person name="Oliveira J.C."/>
            <person name="Pascon R.C."/>
            <person name="Cruz J.B."/>
            <person name="Silva A.M."/>
            <person name="Setubal J.C."/>
        </authorList>
    </citation>
    <scope>NUCLEOTIDE SEQUENCE [LARGE SCALE GENOMIC DNA]</scope>
</reference>
<dbReference type="PANTHER" id="PTHR30050:SF4">
    <property type="entry name" value="ATP-BINDING PROTEIN RV3427C IN INSERTION SEQUENCE-RELATED"/>
    <property type="match status" value="1"/>
</dbReference>